<feature type="region of interest" description="Disordered" evidence="1">
    <location>
        <begin position="242"/>
        <end position="301"/>
    </location>
</feature>
<gene>
    <name evidence="2" type="ORF">CCHL11_01511</name>
</gene>
<dbReference type="Proteomes" id="UP000186583">
    <property type="component" value="Unassembled WGS sequence"/>
</dbReference>
<keyword evidence="3" id="KW-1185">Reference proteome</keyword>
<reference evidence="2 3" key="1">
    <citation type="submission" date="2016-11" db="EMBL/GenBank/DDBJ databases">
        <title>Draft Genome Assembly of Colletotrichum chlorophyti a pathogen of herbaceous plants.</title>
        <authorList>
            <person name="Gan P."/>
            <person name="Narusaka M."/>
            <person name="Tsushima A."/>
            <person name="Narusaka Y."/>
            <person name="Takano Y."/>
            <person name="Shirasu K."/>
        </authorList>
    </citation>
    <scope>NUCLEOTIDE SEQUENCE [LARGE SCALE GENOMIC DNA]</scope>
    <source>
        <strain evidence="2 3">NTL11</strain>
    </source>
</reference>
<name>A0A1Q8RXV5_9PEZI</name>
<dbReference type="EMBL" id="MPGH01000060">
    <property type="protein sequence ID" value="OLN91939.1"/>
    <property type="molecule type" value="Genomic_DNA"/>
</dbReference>
<feature type="region of interest" description="Disordered" evidence="1">
    <location>
        <begin position="327"/>
        <end position="353"/>
    </location>
</feature>
<evidence type="ECO:0000313" key="2">
    <source>
        <dbReference type="EMBL" id="OLN91939.1"/>
    </source>
</evidence>
<dbReference type="STRING" id="708187.A0A1Q8RXV5"/>
<proteinExistence type="predicted"/>
<protein>
    <submittedName>
        <fullName evidence="2">Uncharacterized protein</fullName>
    </submittedName>
</protein>
<organism evidence="2 3">
    <name type="scientific">Colletotrichum chlorophyti</name>
    <dbReference type="NCBI Taxonomy" id="708187"/>
    <lineage>
        <taxon>Eukaryota</taxon>
        <taxon>Fungi</taxon>
        <taxon>Dikarya</taxon>
        <taxon>Ascomycota</taxon>
        <taxon>Pezizomycotina</taxon>
        <taxon>Sordariomycetes</taxon>
        <taxon>Hypocreomycetidae</taxon>
        <taxon>Glomerellales</taxon>
        <taxon>Glomerellaceae</taxon>
        <taxon>Colletotrichum</taxon>
    </lineage>
</organism>
<evidence type="ECO:0000256" key="1">
    <source>
        <dbReference type="SAM" id="MobiDB-lite"/>
    </source>
</evidence>
<dbReference type="OrthoDB" id="4777826at2759"/>
<evidence type="ECO:0000313" key="3">
    <source>
        <dbReference type="Proteomes" id="UP000186583"/>
    </source>
</evidence>
<sequence length="353" mass="38949">MSEKQPTGKWSNPVFLHSLVLGLYGVAKDNLTKEAKDGIVERLQRNDFEDITWDGIRTHTNTLKMSDKTVPGGKWQNSNLLEALLMGFYGIVKDEGLSKEVKDAIVAKVHLWGFSDITWEGIRCVSINLTMPVKWTAEADQDVLVAMVKTLNPNIEQYQAIVDELCAGGYDCTLQLRLQRTAMAPATVWNDKTRSDLLVALLPIVKPTKEQWDQILEAVEAKGYSYTSGAVMQHIQKLQRKESAAAAENGEGSASATPQKKTPKKAATPRKRKTPAKKAQTDDSDEADVGSPVPKKPKAVPRPRQVIIILPQRDTKWILTNIPLSNSLIDGDEEHAKSEAAGAEPVTNDDESI</sequence>
<comment type="caution">
    <text evidence="2">The sequence shown here is derived from an EMBL/GenBank/DDBJ whole genome shotgun (WGS) entry which is preliminary data.</text>
</comment>
<dbReference type="AlphaFoldDB" id="A0A1Q8RXV5"/>
<feature type="compositionally biased region" description="Basic residues" evidence="1">
    <location>
        <begin position="261"/>
        <end position="276"/>
    </location>
</feature>
<feature type="compositionally biased region" description="Low complexity" evidence="1">
    <location>
        <begin position="244"/>
        <end position="260"/>
    </location>
</feature>
<accession>A0A1Q8RXV5</accession>